<name>A0A1F5I3S6_9BACT</name>
<dbReference type="SUPFAM" id="SSF48371">
    <property type="entry name" value="ARM repeat"/>
    <property type="match status" value="1"/>
</dbReference>
<protein>
    <submittedName>
        <fullName evidence="1">DNA alkylation repair protein</fullName>
    </submittedName>
</protein>
<accession>A0A1F5I3S6</accession>
<dbReference type="AlphaFoldDB" id="A0A1F5I3S6"/>
<proteinExistence type="predicted"/>
<dbReference type="CDD" id="cd06561">
    <property type="entry name" value="AlkD_like"/>
    <property type="match status" value="1"/>
</dbReference>
<dbReference type="Pfam" id="PF08713">
    <property type="entry name" value="DNA_alkylation"/>
    <property type="match status" value="1"/>
</dbReference>
<sequence>MQIHLESAKSVEEIRKALIKLSDPQKAKILARFFKTGPGQYGESDQFIGVTVPNTRLIVKKYNDLSLSELEALIKSPIHEERLCTLLILVDQFEKGDSKTQDKIFKFYLKNTSYINNWDLVDLSADKIIGAYLTDKPKDILFKLAKSKNLWERRIGILATFHFIKKGDAKYTLKIAGILMGDNHDLIHKAVGWMLREVGKRCGKKILTDFLDEYSTLMPRTILRYAIERFPEPQRQKYLNLKTTYNQHSKARS</sequence>
<dbReference type="InterPro" id="IPR014825">
    <property type="entry name" value="DNA_alkylation"/>
</dbReference>
<organism evidence="1 2">
    <name type="scientific">Candidatus Curtissbacteria bacterium RIFCSPLOWO2_01_FULL_42_26</name>
    <dbReference type="NCBI Taxonomy" id="1797729"/>
    <lineage>
        <taxon>Bacteria</taxon>
        <taxon>Candidatus Curtissiibacteriota</taxon>
    </lineage>
</organism>
<evidence type="ECO:0000313" key="1">
    <source>
        <dbReference type="EMBL" id="OGE11067.1"/>
    </source>
</evidence>
<dbReference type="Gene3D" id="1.25.10.90">
    <property type="match status" value="1"/>
</dbReference>
<dbReference type="PANTHER" id="PTHR34070">
    <property type="entry name" value="ARMADILLO-TYPE FOLD"/>
    <property type="match status" value="1"/>
</dbReference>
<dbReference type="Proteomes" id="UP000179227">
    <property type="component" value="Unassembled WGS sequence"/>
</dbReference>
<dbReference type="STRING" id="1797729.A3A60_03295"/>
<comment type="caution">
    <text evidence="1">The sequence shown here is derived from an EMBL/GenBank/DDBJ whole genome shotgun (WGS) entry which is preliminary data.</text>
</comment>
<gene>
    <name evidence="1" type="ORF">A3A60_03295</name>
</gene>
<dbReference type="InterPro" id="IPR016024">
    <property type="entry name" value="ARM-type_fold"/>
</dbReference>
<reference evidence="1 2" key="1">
    <citation type="journal article" date="2016" name="Nat. Commun.">
        <title>Thousands of microbial genomes shed light on interconnected biogeochemical processes in an aquifer system.</title>
        <authorList>
            <person name="Anantharaman K."/>
            <person name="Brown C.T."/>
            <person name="Hug L.A."/>
            <person name="Sharon I."/>
            <person name="Castelle C.J."/>
            <person name="Probst A.J."/>
            <person name="Thomas B.C."/>
            <person name="Singh A."/>
            <person name="Wilkins M.J."/>
            <person name="Karaoz U."/>
            <person name="Brodie E.L."/>
            <person name="Williams K.H."/>
            <person name="Hubbard S.S."/>
            <person name="Banfield J.F."/>
        </authorList>
    </citation>
    <scope>NUCLEOTIDE SEQUENCE [LARGE SCALE GENOMIC DNA]</scope>
</reference>
<evidence type="ECO:0000313" key="2">
    <source>
        <dbReference type="Proteomes" id="UP000179227"/>
    </source>
</evidence>
<dbReference type="EMBL" id="MFBS01000004">
    <property type="protein sequence ID" value="OGE11067.1"/>
    <property type="molecule type" value="Genomic_DNA"/>
</dbReference>
<dbReference type="PANTHER" id="PTHR34070:SF1">
    <property type="entry name" value="DNA ALKYLATION REPAIR PROTEIN"/>
    <property type="match status" value="1"/>
</dbReference>